<dbReference type="AlphaFoldDB" id="I6F8A1"/>
<evidence type="ECO:0000313" key="2">
    <source>
        <dbReference type="Proteomes" id="UP000004199"/>
    </source>
</evidence>
<gene>
    <name evidence="1" type="ORF">SB444474_5392</name>
</gene>
<protein>
    <submittedName>
        <fullName evidence="1">Uncharacterized protein</fullName>
    </submittedName>
</protein>
<sequence>MLDALRDAEAQLASWRNSPLRPLLEDAFASLSRDDLE</sequence>
<organism evidence="1 2">
    <name type="scientific">Shigella boydii 4444-74</name>
    <dbReference type="NCBI Taxonomy" id="766140"/>
    <lineage>
        <taxon>Bacteria</taxon>
        <taxon>Pseudomonadati</taxon>
        <taxon>Pseudomonadota</taxon>
        <taxon>Gammaproteobacteria</taxon>
        <taxon>Enterobacterales</taxon>
        <taxon>Enterobacteriaceae</taxon>
        <taxon>Shigella</taxon>
    </lineage>
</organism>
<dbReference type="Proteomes" id="UP000004199">
    <property type="component" value="Unassembled WGS sequence"/>
</dbReference>
<reference evidence="1 2" key="1">
    <citation type="submission" date="2012-03" db="EMBL/GenBank/DDBJ databases">
        <authorList>
            <person name="Rasko D."/>
            <person name="Redman J."/>
            <person name="Daugherty S.C."/>
            <person name="Tallon L."/>
            <person name="Sadzewicz L."/>
            <person name="Jones K."/>
            <person name="Santana-Cruz I."/>
            <person name="Liu X."/>
        </authorList>
    </citation>
    <scope>NUCLEOTIDE SEQUENCE [LARGE SCALE GENOMIC DNA]</scope>
    <source>
        <strain evidence="1 2">4444-74</strain>
    </source>
</reference>
<accession>I6F8A1</accession>
<name>I6F8A1_SHIBO</name>
<evidence type="ECO:0000313" key="1">
    <source>
        <dbReference type="EMBL" id="EIQ52493.1"/>
    </source>
</evidence>
<feature type="non-terminal residue" evidence="1">
    <location>
        <position position="37"/>
    </location>
</feature>
<proteinExistence type="predicted"/>
<dbReference type="EMBL" id="AKNB01000035">
    <property type="protein sequence ID" value="EIQ52493.1"/>
    <property type="molecule type" value="Genomic_DNA"/>
</dbReference>
<comment type="caution">
    <text evidence="1">The sequence shown here is derived from an EMBL/GenBank/DDBJ whole genome shotgun (WGS) entry which is preliminary data.</text>
</comment>